<gene>
    <name evidence="1" type="ORF">DHETER_LOCUS4878</name>
</gene>
<feature type="non-terminal residue" evidence="1">
    <location>
        <position position="1"/>
    </location>
</feature>
<keyword evidence="2" id="KW-1185">Reference proteome</keyword>
<sequence length="84" mass="9844">GGTRIKKNIKSMLERFFLNGNLRSQERMNAQTMYDELLKYVITGEIEEEDIPKTSTIQNWISSYTHIFEQRATEDKLEDVASKN</sequence>
<dbReference type="EMBL" id="CAJVPU010005095">
    <property type="protein sequence ID" value="CAG8542795.1"/>
    <property type="molecule type" value="Genomic_DNA"/>
</dbReference>
<dbReference type="Proteomes" id="UP000789702">
    <property type="component" value="Unassembled WGS sequence"/>
</dbReference>
<evidence type="ECO:0000313" key="1">
    <source>
        <dbReference type="EMBL" id="CAG8542795.1"/>
    </source>
</evidence>
<reference evidence="1" key="1">
    <citation type="submission" date="2021-06" db="EMBL/GenBank/DDBJ databases">
        <authorList>
            <person name="Kallberg Y."/>
            <person name="Tangrot J."/>
            <person name="Rosling A."/>
        </authorList>
    </citation>
    <scope>NUCLEOTIDE SEQUENCE</scope>
    <source>
        <strain evidence="1">IL203A</strain>
    </source>
</reference>
<accession>A0ACA9LPH5</accession>
<name>A0ACA9LPH5_9GLOM</name>
<comment type="caution">
    <text evidence="1">The sequence shown here is derived from an EMBL/GenBank/DDBJ whole genome shotgun (WGS) entry which is preliminary data.</text>
</comment>
<evidence type="ECO:0000313" key="2">
    <source>
        <dbReference type="Proteomes" id="UP000789702"/>
    </source>
</evidence>
<organism evidence="1 2">
    <name type="scientific">Dentiscutata heterogama</name>
    <dbReference type="NCBI Taxonomy" id="1316150"/>
    <lineage>
        <taxon>Eukaryota</taxon>
        <taxon>Fungi</taxon>
        <taxon>Fungi incertae sedis</taxon>
        <taxon>Mucoromycota</taxon>
        <taxon>Glomeromycotina</taxon>
        <taxon>Glomeromycetes</taxon>
        <taxon>Diversisporales</taxon>
        <taxon>Gigasporaceae</taxon>
        <taxon>Dentiscutata</taxon>
    </lineage>
</organism>
<proteinExistence type="predicted"/>
<protein>
    <submittedName>
        <fullName evidence="1">11903_t:CDS:1</fullName>
    </submittedName>
</protein>